<gene>
    <name evidence="2" type="ORF">TRIADDRAFT_62884</name>
</gene>
<proteinExistence type="predicted"/>
<dbReference type="RefSeq" id="XP_002118894.1">
    <property type="nucleotide sequence ID" value="XM_002118858.1"/>
</dbReference>
<feature type="domain" description="GH64" evidence="1">
    <location>
        <begin position="4"/>
        <end position="191"/>
    </location>
</feature>
<dbReference type="InterPro" id="IPR037398">
    <property type="entry name" value="Glyco_hydro_64_fam"/>
</dbReference>
<dbReference type="Gene3D" id="2.60.110.10">
    <property type="entry name" value="Thaumatin"/>
    <property type="match status" value="1"/>
</dbReference>
<dbReference type="InterPro" id="IPR037176">
    <property type="entry name" value="Osmotin/thaumatin-like_sf"/>
</dbReference>
<dbReference type="PANTHER" id="PTHR38165">
    <property type="match status" value="1"/>
</dbReference>
<dbReference type="Pfam" id="PF16483">
    <property type="entry name" value="Glyco_hydro_64"/>
    <property type="match status" value="1"/>
</dbReference>
<protein>
    <recommendedName>
        <fullName evidence="1">GH64 domain-containing protein</fullName>
    </recommendedName>
</protein>
<evidence type="ECO:0000313" key="2">
    <source>
        <dbReference type="EMBL" id="EDV18621.1"/>
    </source>
</evidence>
<dbReference type="InParanoid" id="B3SF75"/>
<reference evidence="2 3" key="1">
    <citation type="journal article" date="2008" name="Nature">
        <title>The Trichoplax genome and the nature of placozoans.</title>
        <authorList>
            <person name="Srivastava M."/>
            <person name="Begovic E."/>
            <person name="Chapman J."/>
            <person name="Putnam N.H."/>
            <person name="Hellsten U."/>
            <person name="Kawashima T."/>
            <person name="Kuo A."/>
            <person name="Mitros T."/>
            <person name="Salamov A."/>
            <person name="Carpenter M.L."/>
            <person name="Signorovitch A.Y."/>
            <person name="Moreno M.A."/>
            <person name="Kamm K."/>
            <person name="Grimwood J."/>
            <person name="Schmutz J."/>
            <person name="Shapiro H."/>
            <person name="Grigoriev I.V."/>
            <person name="Buss L.W."/>
            <person name="Schierwater B."/>
            <person name="Dellaporta S.L."/>
            <person name="Rokhsar D.S."/>
        </authorList>
    </citation>
    <scope>NUCLEOTIDE SEQUENCE [LARGE SCALE GENOMIC DNA]</scope>
    <source>
        <strain evidence="2 3">Grell-BS-1999</strain>
    </source>
</reference>
<dbReference type="PANTHER" id="PTHR38165:SF1">
    <property type="entry name" value="GLUCANASE B"/>
    <property type="match status" value="1"/>
</dbReference>
<organism evidence="2 3">
    <name type="scientific">Trichoplax adhaerens</name>
    <name type="common">Trichoplax reptans</name>
    <dbReference type="NCBI Taxonomy" id="10228"/>
    <lineage>
        <taxon>Eukaryota</taxon>
        <taxon>Metazoa</taxon>
        <taxon>Placozoa</taxon>
        <taxon>Uniplacotomia</taxon>
        <taxon>Trichoplacea</taxon>
        <taxon>Trichoplacidae</taxon>
        <taxon>Trichoplax</taxon>
    </lineage>
</organism>
<dbReference type="Proteomes" id="UP000009022">
    <property type="component" value="Unassembled WGS sequence"/>
</dbReference>
<evidence type="ECO:0000259" key="1">
    <source>
        <dbReference type="PROSITE" id="PS52006"/>
    </source>
</evidence>
<accession>B3SF75</accession>
<name>B3SF75_TRIAD</name>
<sequence>MTNSPTFPIEFINNAQIVDDKDVFIIIKATNNEKKQCLVKIENNIGICKTVSAETNSLDYSYKLTDLSRNQDGNYEFNLTQMYSARVYLSVKYPLQLYIDSSKPGAIAIIDPDGFKTRDSNYYTIYDKFEFTYNNDGIWMNPTAVDFFSIPLQISIPTSTSAFQQAGLTDSRSQILNKVQEIFDAVESKEE</sequence>
<dbReference type="OrthoDB" id="10058186at2759"/>
<dbReference type="GeneID" id="6760107"/>
<dbReference type="AlphaFoldDB" id="B3SF75"/>
<dbReference type="CTD" id="6760107"/>
<dbReference type="InterPro" id="IPR032477">
    <property type="entry name" value="Glyco_hydro_64"/>
</dbReference>
<evidence type="ECO:0000313" key="3">
    <source>
        <dbReference type="Proteomes" id="UP000009022"/>
    </source>
</evidence>
<keyword evidence="3" id="KW-1185">Reference proteome</keyword>
<dbReference type="PROSITE" id="PS52006">
    <property type="entry name" value="GH64"/>
    <property type="match status" value="1"/>
</dbReference>
<dbReference type="KEGG" id="tad:TRIADDRAFT_62884"/>
<dbReference type="HOGENOM" id="CLU_1423225_0_0_1"/>
<dbReference type="EMBL" id="DS985966">
    <property type="protein sequence ID" value="EDV18621.1"/>
    <property type="molecule type" value="Genomic_DNA"/>
</dbReference>